<evidence type="ECO:0000256" key="5">
    <source>
        <dbReference type="ARBA" id="ARBA00022989"/>
    </source>
</evidence>
<dbReference type="InterPro" id="IPR050367">
    <property type="entry name" value="APC_superfamily"/>
</dbReference>
<proteinExistence type="predicted"/>
<evidence type="ECO:0000256" key="2">
    <source>
        <dbReference type="ARBA" id="ARBA00022448"/>
    </source>
</evidence>
<feature type="transmembrane region" description="Helical" evidence="8">
    <location>
        <begin position="467"/>
        <end position="490"/>
    </location>
</feature>
<dbReference type="Pfam" id="PF13520">
    <property type="entry name" value="AA_permease_2"/>
    <property type="match status" value="1"/>
</dbReference>
<evidence type="ECO:0000256" key="8">
    <source>
        <dbReference type="SAM" id="Phobius"/>
    </source>
</evidence>
<dbReference type="Gene3D" id="1.20.1740.10">
    <property type="entry name" value="Amino acid/polyamine transporter I"/>
    <property type="match status" value="1"/>
</dbReference>
<feature type="region of interest" description="Disordered" evidence="7">
    <location>
        <begin position="501"/>
        <end position="531"/>
    </location>
</feature>
<feature type="transmembrane region" description="Helical" evidence="8">
    <location>
        <begin position="186"/>
        <end position="208"/>
    </location>
</feature>
<dbReference type="GO" id="GO:0022857">
    <property type="term" value="F:transmembrane transporter activity"/>
    <property type="evidence" value="ECO:0007669"/>
    <property type="project" value="InterPro"/>
</dbReference>
<feature type="transmembrane region" description="Helical" evidence="8">
    <location>
        <begin position="123"/>
        <end position="144"/>
    </location>
</feature>
<reference evidence="9 10" key="1">
    <citation type="submission" date="2018-06" db="EMBL/GenBank/DDBJ databases">
        <title>Genomic Encyclopedia of Type Strains, Phase IV (KMG-IV): sequencing the most valuable type-strain genomes for metagenomic binning, comparative biology and taxonomic classification.</title>
        <authorList>
            <person name="Goeker M."/>
        </authorList>
    </citation>
    <scope>NUCLEOTIDE SEQUENCE [LARGE SCALE GENOMIC DNA]</scope>
    <source>
        <strain evidence="9 10">DSM 24875</strain>
    </source>
</reference>
<comment type="subcellular location">
    <subcellularLocation>
        <location evidence="1">Cell membrane</location>
        <topology evidence="1">Multi-pass membrane protein</topology>
    </subcellularLocation>
</comment>
<evidence type="ECO:0000313" key="10">
    <source>
        <dbReference type="Proteomes" id="UP000253529"/>
    </source>
</evidence>
<dbReference type="InterPro" id="IPR022520">
    <property type="entry name" value="Glu/GABA_antiporter_put"/>
</dbReference>
<feature type="transmembrane region" description="Helical" evidence="8">
    <location>
        <begin position="68"/>
        <end position="87"/>
    </location>
</feature>
<keyword evidence="6 8" id="KW-0472">Membrane</keyword>
<dbReference type="PANTHER" id="PTHR42770">
    <property type="entry name" value="AMINO ACID TRANSPORTER-RELATED"/>
    <property type="match status" value="1"/>
</dbReference>
<dbReference type="Proteomes" id="UP000253529">
    <property type="component" value="Unassembled WGS sequence"/>
</dbReference>
<name>A0A366F6V2_9HYPH</name>
<evidence type="ECO:0000313" key="9">
    <source>
        <dbReference type="EMBL" id="RBP10368.1"/>
    </source>
</evidence>
<dbReference type="AlphaFoldDB" id="A0A366F6V2"/>
<comment type="caution">
    <text evidence="9">The sequence shown here is derived from an EMBL/GenBank/DDBJ whole genome shotgun (WGS) entry which is preliminary data.</text>
</comment>
<organism evidence="9 10">
    <name type="scientific">Roseiarcus fermentans</name>
    <dbReference type="NCBI Taxonomy" id="1473586"/>
    <lineage>
        <taxon>Bacteria</taxon>
        <taxon>Pseudomonadati</taxon>
        <taxon>Pseudomonadota</taxon>
        <taxon>Alphaproteobacteria</taxon>
        <taxon>Hyphomicrobiales</taxon>
        <taxon>Roseiarcaceae</taxon>
        <taxon>Roseiarcus</taxon>
    </lineage>
</organism>
<evidence type="ECO:0000256" key="6">
    <source>
        <dbReference type="ARBA" id="ARBA00023136"/>
    </source>
</evidence>
<dbReference type="NCBIfam" id="TIGR03813">
    <property type="entry name" value="put_Glu_GABA_T"/>
    <property type="match status" value="1"/>
</dbReference>
<feature type="transmembrane region" description="Helical" evidence="8">
    <location>
        <begin position="228"/>
        <end position="244"/>
    </location>
</feature>
<feature type="transmembrane region" description="Helical" evidence="8">
    <location>
        <begin position="307"/>
        <end position="328"/>
    </location>
</feature>
<feature type="transmembrane region" description="Helical" evidence="8">
    <location>
        <begin position="366"/>
        <end position="387"/>
    </location>
</feature>
<dbReference type="OrthoDB" id="9762947at2"/>
<accession>A0A366F6V2</accession>
<keyword evidence="10" id="KW-1185">Reference proteome</keyword>
<dbReference type="EMBL" id="QNRK01000019">
    <property type="protein sequence ID" value="RBP10368.1"/>
    <property type="molecule type" value="Genomic_DNA"/>
</dbReference>
<feature type="transmembrane region" description="Helical" evidence="8">
    <location>
        <begin position="156"/>
        <end position="174"/>
    </location>
</feature>
<protein>
    <submittedName>
        <fullName evidence="9">Amino acid/polyamine/organocation transporter (APC superfamily)</fullName>
    </submittedName>
</protein>
<dbReference type="RefSeq" id="WP_113890493.1">
    <property type="nucleotide sequence ID" value="NZ_QNRK01000019.1"/>
</dbReference>
<dbReference type="InterPro" id="IPR002293">
    <property type="entry name" value="AA/rel_permease1"/>
</dbReference>
<keyword evidence="4 8" id="KW-0812">Transmembrane</keyword>
<feature type="transmembrane region" description="Helical" evidence="8">
    <location>
        <begin position="36"/>
        <end position="56"/>
    </location>
</feature>
<sequence>MSTAASSPSARPGKPLAKLGTAIAHGGKLKASGKPVVITMMAFAIMNFMTVVSLRGLPAQAEYGLVSIFYYVFAAVVFLIPTALVAAELASTFPKQGGVFRWVGEAFGPRWGFAAVYWQWQAWVLWLPAVLVFGAAALAFVWWPQSFDAALATNKYYAMAVLLVVFWAVTVFTFRGMESSVRLSTFAGVVGTIIPGAILIGLGGVYVAMGNPIQMPLDTGFLPNFGDWHSMVLAAGIFLYYAGMETQAVHVKNMRNPARDYPLSILIATIMTIVIFVLGTLAVGVVIPHKSINLASSLLVAYRDLWAAIGLPWVGNIMALMVAIGVLGQVNVVTSGPSTGLLAVGKAGHLPHILQRTNAHGMSVPILLLQAAIVTALCVTFLILPSVESAFQILSQISNLMFLAMYMTMFVAAIRLRYTEPDIVRPFKIPGGNFGMWLVGVVGFLGALVSGFLSFNPPSQIGTGNASIYIGFLVIGTLVEIAIPFIVFAFRKQSWKDPNSDFEPFEWETKNSRPAPPGAPIPVLPAAAGAA</sequence>
<evidence type="ECO:0000256" key="1">
    <source>
        <dbReference type="ARBA" id="ARBA00004651"/>
    </source>
</evidence>
<feature type="compositionally biased region" description="Pro residues" evidence="7">
    <location>
        <begin position="514"/>
        <end position="523"/>
    </location>
</feature>
<evidence type="ECO:0000256" key="3">
    <source>
        <dbReference type="ARBA" id="ARBA00022475"/>
    </source>
</evidence>
<dbReference type="GO" id="GO:0005886">
    <property type="term" value="C:plasma membrane"/>
    <property type="evidence" value="ECO:0007669"/>
    <property type="project" value="UniProtKB-SubCell"/>
</dbReference>
<feature type="transmembrane region" description="Helical" evidence="8">
    <location>
        <begin position="434"/>
        <end position="455"/>
    </location>
</feature>
<gene>
    <name evidence="9" type="ORF">DFR50_11939</name>
</gene>
<keyword evidence="5 8" id="KW-1133">Transmembrane helix</keyword>
<evidence type="ECO:0000256" key="7">
    <source>
        <dbReference type="SAM" id="MobiDB-lite"/>
    </source>
</evidence>
<keyword evidence="2" id="KW-0813">Transport</keyword>
<dbReference type="PANTHER" id="PTHR42770:SF15">
    <property type="entry name" value="GLUTAMATE_GAMMA-AMINOBUTYRATE ANTIPORTER-RELATED"/>
    <property type="match status" value="1"/>
</dbReference>
<feature type="transmembrane region" description="Helical" evidence="8">
    <location>
        <begin position="393"/>
        <end position="414"/>
    </location>
</feature>
<evidence type="ECO:0000256" key="4">
    <source>
        <dbReference type="ARBA" id="ARBA00022692"/>
    </source>
</evidence>
<dbReference type="PIRSF" id="PIRSF006060">
    <property type="entry name" value="AA_transporter"/>
    <property type="match status" value="1"/>
</dbReference>
<feature type="transmembrane region" description="Helical" evidence="8">
    <location>
        <begin position="265"/>
        <end position="287"/>
    </location>
</feature>
<keyword evidence="3" id="KW-1003">Cell membrane</keyword>